<dbReference type="RefSeq" id="WP_163472434.1">
    <property type="nucleotide sequence ID" value="NZ_JAAGWZ010000001.1"/>
</dbReference>
<protein>
    <recommendedName>
        <fullName evidence="2">DUF4350 domain-containing protein</fullName>
    </recommendedName>
</protein>
<gene>
    <name evidence="3" type="ORF">G3T37_05620</name>
</gene>
<feature type="transmembrane region" description="Helical" evidence="1">
    <location>
        <begin position="31"/>
        <end position="52"/>
    </location>
</feature>
<dbReference type="EMBL" id="JAAGWZ010000001">
    <property type="protein sequence ID" value="NEM90829.1"/>
    <property type="molecule type" value="Genomic_DNA"/>
</dbReference>
<keyword evidence="1" id="KW-1133">Transmembrane helix</keyword>
<keyword evidence="1" id="KW-0472">Membrane</keyword>
<keyword evidence="4" id="KW-1185">Reference proteome</keyword>
<dbReference type="AlphaFoldDB" id="A0A7C9PMM0"/>
<dbReference type="InterPro" id="IPR025646">
    <property type="entry name" value="DUF4350"/>
</dbReference>
<evidence type="ECO:0000313" key="3">
    <source>
        <dbReference type="EMBL" id="NEM90829.1"/>
    </source>
</evidence>
<organism evidence="3 4">
    <name type="scientific">Galbitalea soli</name>
    <dbReference type="NCBI Taxonomy" id="1268042"/>
    <lineage>
        <taxon>Bacteria</taxon>
        <taxon>Bacillati</taxon>
        <taxon>Actinomycetota</taxon>
        <taxon>Actinomycetes</taxon>
        <taxon>Micrococcales</taxon>
        <taxon>Microbacteriaceae</taxon>
        <taxon>Galbitalea</taxon>
    </lineage>
</organism>
<dbReference type="Proteomes" id="UP000479756">
    <property type="component" value="Unassembled WGS sequence"/>
</dbReference>
<feature type="domain" description="DUF4350" evidence="2">
    <location>
        <begin position="62"/>
        <end position="236"/>
    </location>
</feature>
<evidence type="ECO:0000259" key="2">
    <source>
        <dbReference type="Pfam" id="PF14258"/>
    </source>
</evidence>
<keyword evidence="1" id="KW-0812">Transmembrane</keyword>
<sequence>MSLDLDPRTRPSGPSVVATPRLRTIGRRLRFWGVLLAVLGIVTALVIAIGGIPTTGPTLSAANADGNGAKALIEVLRQNGVHVSTPTTLAAAERAVAAAPGTTTLAIIDEYGRLDRARLGALTAGAAEIVLVDPDDALLGALAPEVFEAGVVPSRLRADCGLRPVQRAGTVSANTTMYGYTVDGTVASEKCLGSGGGVYSLIRLAENGTPTTVLGTGSALRNDTIAVEGDAALGLGVFGAHPNLVWFRPAHAEGATPNATGPVAPPLPGWVGLIELLAIVVLAAAIAWRGRRFGPLVIERMPAVVRASETMEGRARLYARSSDRLHALDALRIGSVGRLAVLCGLPHTATVEDIIGSVCALTGRSRDEVRGILLDDVPRTDRQLVQMSDALVALEREVDAAARPS</sequence>
<accession>A0A7C9PMM0</accession>
<comment type="caution">
    <text evidence="3">The sequence shown here is derived from an EMBL/GenBank/DDBJ whole genome shotgun (WGS) entry which is preliminary data.</text>
</comment>
<dbReference type="Pfam" id="PF14258">
    <property type="entry name" value="DUF4350"/>
    <property type="match status" value="1"/>
</dbReference>
<evidence type="ECO:0000256" key="1">
    <source>
        <dbReference type="SAM" id="Phobius"/>
    </source>
</evidence>
<reference evidence="3 4" key="1">
    <citation type="journal article" date="2014" name="Int. J. Syst. Evol. Microbiol.">
        <title>Description of Galbitalea soli gen. nov., sp. nov., and Frondihabitans sucicola sp. nov.</title>
        <authorList>
            <person name="Kim S.J."/>
            <person name="Lim J.M."/>
            <person name="Ahn J.H."/>
            <person name="Weon H.Y."/>
            <person name="Hamada M."/>
            <person name="Suzuki K."/>
            <person name="Ahn T.Y."/>
            <person name="Kwon S.W."/>
        </authorList>
    </citation>
    <scope>NUCLEOTIDE SEQUENCE [LARGE SCALE GENOMIC DNA]</scope>
    <source>
        <strain evidence="3 4">NBRC 108727</strain>
    </source>
</reference>
<evidence type="ECO:0000313" key="4">
    <source>
        <dbReference type="Proteomes" id="UP000479756"/>
    </source>
</evidence>
<proteinExistence type="predicted"/>
<name>A0A7C9PMM0_9MICO</name>